<protein>
    <submittedName>
        <fullName evidence="1">Uncharacterized protein</fullName>
    </submittedName>
</protein>
<dbReference type="EMBL" id="BPLR01016997">
    <property type="protein sequence ID" value="GIY87948.1"/>
    <property type="molecule type" value="Genomic_DNA"/>
</dbReference>
<dbReference type="AlphaFoldDB" id="A0AAV4X2E7"/>
<evidence type="ECO:0000313" key="2">
    <source>
        <dbReference type="Proteomes" id="UP001054945"/>
    </source>
</evidence>
<accession>A0AAV4X2E7</accession>
<evidence type="ECO:0000313" key="1">
    <source>
        <dbReference type="EMBL" id="GIY87948.1"/>
    </source>
</evidence>
<gene>
    <name evidence="1" type="ORF">CEXT_143761</name>
</gene>
<keyword evidence="2" id="KW-1185">Reference proteome</keyword>
<dbReference type="Proteomes" id="UP001054945">
    <property type="component" value="Unassembled WGS sequence"/>
</dbReference>
<proteinExistence type="predicted"/>
<comment type="caution">
    <text evidence="1">The sequence shown here is derived from an EMBL/GenBank/DDBJ whole genome shotgun (WGS) entry which is preliminary data.</text>
</comment>
<reference evidence="1 2" key="1">
    <citation type="submission" date="2021-06" db="EMBL/GenBank/DDBJ databases">
        <title>Caerostris extrusa draft genome.</title>
        <authorList>
            <person name="Kono N."/>
            <person name="Arakawa K."/>
        </authorList>
    </citation>
    <scope>NUCLEOTIDE SEQUENCE [LARGE SCALE GENOMIC DNA]</scope>
</reference>
<name>A0AAV4X2E7_CAEEX</name>
<organism evidence="1 2">
    <name type="scientific">Caerostris extrusa</name>
    <name type="common">Bark spider</name>
    <name type="synonym">Caerostris bankana</name>
    <dbReference type="NCBI Taxonomy" id="172846"/>
    <lineage>
        <taxon>Eukaryota</taxon>
        <taxon>Metazoa</taxon>
        <taxon>Ecdysozoa</taxon>
        <taxon>Arthropoda</taxon>
        <taxon>Chelicerata</taxon>
        <taxon>Arachnida</taxon>
        <taxon>Araneae</taxon>
        <taxon>Araneomorphae</taxon>
        <taxon>Entelegynae</taxon>
        <taxon>Araneoidea</taxon>
        <taxon>Araneidae</taxon>
        <taxon>Caerostris</taxon>
    </lineage>
</organism>
<sequence length="88" mass="10327">MNSSEEHSSLRKDKFYHHWSNLKSTKHIWFGNTERTWEADVFEELSSKKGGIKNGRFDIGRKRLGQVLNWKARLDLQTTPVNLQPSKV</sequence>